<sequence length="548" mass="56288">MTTEISTGVYLTHLLRAYGVECVFGIPGVHTIELYRGLSGSGIRHVTPRHEQGAGFMADGYARASGRPGVCFIISGPGMTNILTAMGQAYGDSVPMLVISTVNAHGRMGSGEGWLHELPNQQAMVAGVAAFSRTIHRPEELAPALAQAFAVFDSARPRPVHLELPIDVMLAPAGHLPLPDRAARLSRPAPDPARIARAVELLSAAKAPVILAGGGATRASALPALAEALDAPLVMTTNGRGILPPGHPLAVTLTASMPATRALVAGADVVLAIGTEMGPTDYDMYEDGGFRLSGTFIRLDIDPAQVMCGPVPALGIVGDAALGAEALRAAIPARTPGDGAARAAAAQAGLAALPEMLRHDLELLGLVRDTLPGTLIVGDSTQAVYAGNMGFAAARPGGYFNSATGYGTLGYGLPAAIGAALAEGRPVIALSGDGGLQFSLAELTSAIEAKAPVILMLYDNKGYGEIKSAMLAQNVPPLGVDILTPDLAAIARACGWTVTEVATGDALRAELVAAAGRGACTMVLYDDRLRRSLTPGLSGQTEALRRHP</sequence>
<accession>A0ABV7DZZ9</accession>
<keyword evidence="2 3" id="KW-0786">Thiamine pyrophosphate</keyword>
<feature type="domain" description="Thiamine pyrophosphate enzyme N-terminal TPP-binding" evidence="6">
    <location>
        <begin position="8"/>
        <end position="124"/>
    </location>
</feature>
<dbReference type="InterPro" id="IPR045229">
    <property type="entry name" value="TPP_enz"/>
</dbReference>
<dbReference type="Proteomes" id="UP001595445">
    <property type="component" value="Unassembled WGS sequence"/>
</dbReference>
<dbReference type="InterPro" id="IPR012001">
    <property type="entry name" value="Thiamin_PyroP_enz_TPP-bd_dom"/>
</dbReference>
<dbReference type="NCBIfam" id="NF005712">
    <property type="entry name" value="PRK07524.1"/>
    <property type="match status" value="1"/>
</dbReference>
<comment type="caution">
    <text evidence="7">The sequence shown here is derived from an EMBL/GenBank/DDBJ whole genome shotgun (WGS) entry which is preliminary data.</text>
</comment>
<evidence type="ECO:0000313" key="7">
    <source>
        <dbReference type="EMBL" id="MFC3088712.1"/>
    </source>
</evidence>
<dbReference type="Gene3D" id="3.40.50.1220">
    <property type="entry name" value="TPP-binding domain"/>
    <property type="match status" value="1"/>
</dbReference>
<dbReference type="SUPFAM" id="SSF52467">
    <property type="entry name" value="DHS-like NAD/FAD-binding domain"/>
    <property type="match status" value="1"/>
</dbReference>
<feature type="domain" description="Thiamine pyrophosphate enzyme central" evidence="4">
    <location>
        <begin position="195"/>
        <end position="327"/>
    </location>
</feature>
<evidence type="ECO:0000256" key="2">
    <source>
        <dbReference type="ARBA" id="ARBA00023052"/>
    </source>
</evidence>
<comment type="similarity">
    <text evidence="1 3">Belongs to the TPP enzyme family.</text>
</comment>
<dbReference type="SUPFAM" id="SSF52518">
    <property type="entry name" value="Thiamin diphosphate-binding fold (THDP-binding)"/>
    <property type="match status" value="2"/>
</dbReference>
<dbReference type="PANTHER" id="PTHR18968:SF13">
    <property type="entry name" value="ACETOLACTATE SYNTHASE CATALYTIC SUBUNIT, MITOCHONDRIAL"/>
    <property type="match status" value="1"/>
</dbReference>
<dbReference type="InterPro" id="IPR011766">
    <property type="entry name" value="TPP_enzyme_TPP-bd"/>
</dbReference>
<dbReference type="Pfam" id="PF02776">
    <property type="entry name" value="TPP_enzyme_N"/>
    <property type="match status" value="1"/>
</dbReference>
<evidence type="ECO:0000313" key="8">
    <source>
        <dbReference type="Proteomes" id="UP001595445"/>
    </source>
</evidence>
<dbReference type="InterPro" id="IPR012000">
    <property type="entry name" value="Thiamin_PyroP_enz_cen_dom"/>
</dbReference>
<dbReference type="GO" id="GO:0047435">
    <property type="term" value="F:5-guanidino-2-oxopentanoate decarboxylase activity"/>
    <property type="evidence" value="ECO:0007669"/>
    <property type="project" value="UniProtKB-EC"/>
</dbReference>
<evidence type="ECO:0000259" key="6">
    <source>
        <dbReference type="Pfam" id="PF02776"/>
    </source>
</evidence>
<dbReference type="CDD" id="cd00568">
    <property type="entry name" value="TPP_enzymes"/>
    <property type="match status" value="1"/>
</dbReference>
<evidence type="ECO:0000256" key="1">
    <source>
        <dbReference type="ARBA" id="ARBA00007812"/>
    </source>
</evidence>
<keyword evidence="8" id="KW-1185">Reference proteome</keyword>
<name>A0ABV7DZZ9_9RHOB</name>
<dbReference type="Pfam" id="PF02775">
    <property type="entry name" value="TPP_enzyme_C"/>
    <property type="match status" value="1"/>
</dbReference>
<dbReference type="CDD" id="cd07035">
    <property type="entry name" value="TPP_PYR_POX_like"/>
    <property type="match status" value="1"/>
</dbReference>
<dbReference type="InterPro" id="IPR029035">
    <property type="entry name" value="DHS-like_NAD/FAD-binding_dom"/>
</dbReference>
<feature type="domain" description="Thiamine pyrophosphate enzyme TPP-binding" evidence="5">
    <location>
        <begin position="391"/>
        <end position="519"/>
    </location>
</feature>
<dbReference type="RefSeq" id="WP_197643717.1">
    <property type="nucleotide sequence ID" value="NZ_JAEACP010000010.1"/>
</dbReference>
<dbReference type="Pfam" id="PF00205">
    <property type="entry name" value="TPP_enzyme_M"/>
    <property type="match status" value="1"/>
</dbReference>
<proteinExistence type="inferred from homology"/>
<dbReference type="EC" id="4.1.1.75" evidence="7"/>
<keyword evidence="7" id="KW-0456">Lyase</keyword>
<dbReference type="InterPro" id="IPR029061">
    <property type="entry name" value="THDP-binding"/>
</dbReference>
<gene>
    <name evidence="7" type="ORF">ACFOD6_21940</name>
</gene>
<evidence type="ECO:0000259" key="4">
    <source>
        <dbReference type="Pfam" id="PF00205"/>
    </source>
</evidence>
<dbReference type="EMBL" id="JBHRSM010000054">
    <property type="protein sequence ID" value="MFC3088712.1"/>
    <property type="molecule type" value="Genomic_DNA"/>
</dbReference>
<reference evidence="8" key="1">
    <citation type="journal article" date="2019" name="Int. J. Syst. Evol. Microbiol.">
        <title>The Global Catalogue of Microorganisms (GCM) 10K type strain sequencing project: providing services to taxonomists for standard genome sequencing and annotation.</title>
        <authorList>
            <consortium name="The Broad Institute Genomics Platform"/>
            <consortium name="The Broad Institute Genome Sequencing Center for Infectious Disease"/>
            <person name="Wu L."/>
            <person name="Ma J."/>
        </authorList>
    </citation>
    <scope>NUCLEOTIDE SEQUENCE [LARGE SCALE GENOMIC DNA]</scope>
    <source>
        <strain evidence="8">KCTC 62102</strain>
    </source>
</reference>
<evidence type="ECO:0000259" key="5">
    <source>
        <dbReference type="Pfam" id="PF02775"/>
    </source>
</evidence>
<dbReference type="PANTHER" id="PTHR18968">
    <property type="entry name" value="THIAMINE PYROPHOSPHATE ENZYMES"/>
    <property type="match status" value="1"/>
</dbReference>
<protein>
    <submittedName>
        <fullName evidence="7">5-guanidino-2-oxopentanoate decarboxylase</fullName>
        <ecNumber evidence="7">4.1.1.75</ecNumber>
    </submittedName>
</protein>
<evidence type="ECO:0000256" key="3">
    <source>
        <dbReference type="RuleBase" id="RU362132"/>
    </source>
</evidence>
<organism evidence="7 8">
    <name type="scientific">Tabrizicola soli</name>
    <dbReference type="NCBI Taxonomy" id="2185115"/>
    <lineage>
        <taxon>Bacteria</taxon>
        <taxon>Pseudomonadati</taxon>
        <taxon>Pseudomonadota</taxon>
        <taxon>Alphaproteobacteria</taxon>
        <taxon>Rhodobacterales</taxon>
        <taxon>Paracoccaceae</taxon>
        <taxon>Tabrizicola</taxon>
    </lineage>
</organism>
<dbReference type="Gene3D" id="3.40.50.970">
    <property type="match status" value="2"/>
</dbReference>